<protein>
    <submittedName>
        <fullName evidence="1">Uncharacterized protein</fullName>
    </submittedName>
</protein>
<feature type="non-terminal residue" evidence="1">
    <location>
        <position position="126"/>
    </location>
</feature>
<dbReference type="AlphaFoldDB" id="A0A0F8YKC1"/>
<organism evidence="1">
    <name type="scientific">marine sediment metagenome</name>
    <dbReference type="NCBI Taxonomy" id="412755"/>
    <lineage>
        <taxon>unclassified sequences</taxon>
        <taxon>metagenomes</taxon>
        <taxon>ecological metagenomes</taxon>
    </lineage>
</organism>
<reference evidence="1" key="1">
    <citation type="journal article" date="2015" name="Nature">
        <title>Complex archaea that bridge the gap between prokaryotes and eukaryotes.</title>
        <authorList>
            <person name="Spang A."/>
            <person name="Saw J.H."/>
            <person name="Jorgensen S.L."/>
            <person name="Zaremba-Niedzwiedzka K."/>
            <person name="Martijn J."/>
            <person name="Lind A.E."/>
            <person name="van Eijk R."/>
            <person name="Schleper C."/>
            <person name="Guy L."/>
            <person name="Ettema T.J."/>
        </authorList>
    </citation>
    <scope>NUCLEOTIDE SEQUENCE</scope>
</reference>
<proteinExistence type="predicted"/>
<accession>A0A0F8YKC1</accession>
<name>A0A0F8YKC1_9ZZZZ</name>
<evidence type="ECO:0000313" key="1">
    <source>
        <dbReference type="EMBL" id="KKK48526.1"/>
    </source>
</evidence>
<dbReference type="EMBL" id="LAZR01069018">
    <property type="protein sequence ID" value="KKK48526.1"/>
    <property type="molecule type" value="Genomic_DNA"/>
</dbReference>
<comment type="caution">
    <text evidence="1">The sequence shown here is derived from an EMBL/GenBank/DDBJ whole genome shotgun (WGS) entry which is preliminary data.</text>
</comment>
<gene>
    <name evidence="1" type="ORF">LCGC14_3144240</name>
</gene>
<sequence length="126" mass="13707">MPQAQFGRITALNDFTGSFEDRTWPSTSEDLGNGWYFVSVNQGTLQKVTDEPGGVLQFLTAASDDDNVALLSGPYRPTDGGCIMEAYVKVADDMANTALFLGFSETMNQATPVMPAEFLTLTMTYN</sequence>